<feature type="compositionally biased region" description="Polar residues" evidence="13">
    <location>
        <begin position="550"/>
        <end position="572"/>
    </location>
</feature>
<keyword evidence="8" id="KW-1015">Disulfide bond</keyword>
<keyword evidence="9" id="KW-0325">Glycoprotein</keyword>
<comment type="catalytic activity">
    <reaction evidence="10">
        <text>L-threonyl-[protein] + ATP = O-phospho-L-threonyl-[protein] + ADP + H(+)</text>
        <dbReference type="Rhea" id="RHEA:46608"/>
        <dbReference type="Rhea" id="RHEA-COMP:11060"/>
        <dbReference type="Rhea" id="RHEA-COMP:11605"/>
        <dbReference type="ChEBI" id="CHEBI:15378"/>
        <dbReference type="ChEBI" id="CHEBI:30013"/>
        <dbReference type="ChEBI" id="CHEBI:30616"/>
        <dbReference type="ChEBI" id="CHEBI:61977"/>
        <dbReference type="ChEBI" id="CHEBI:456216"/>
        <dbReference type="EC" id="2.7.11.1"/>
    </reaction>
</comment>
<keyword evidence="6" id="KW-0418">Kinase</keyword>
<feature type="region of interest" description="Disordered" evidence="13">
    <location>
        <begin position="534"/>
        <end position="578"/>
    </location>
</feature>
<keyword evidence="12" id="KW-0175">Coiled coil</keyword>
<evidence type="ECO:0000256" key="6">
    <source>
        <dbReference type="ARBA" id="ARBA00022777"/>
    </source>
</evidence>
<gene>
    <name evidence="16" type="ORF">GH714_015029</name>
</gene>
<evidence type="ECO:0000256" key="2">
    <source>
        <dbReference type="ARBA" id="ARBA00022527"/>
    </source>
</evidence>
<dbReference type="CDD" id="cd13985">
    <property type="entry name" value="STKc_GAK_like"/>
    <property type="match status" value="1"/>
</dbReference>
<keyword evidence="5" id="KW-0547">Nucleotide-binding</keyword>
<dbReference type="InterPro" id="IPR000719">
    <property type="entry name" value="Prot_kinase_dom"/>
</dbReference>
<dbReference type="GO" id="GO:0005737">
    <property type="term" value="C:cytoplasm"/>
    <property type="evidence" value="ECO:0007669"/>
    <property type="project" value="TreeGrafter"/>
</dbReference>
<evidence type="ECO:0000256" key="3">
    <source>
        <dbReference type="ARBA" id="ARBA00022679"/>
    </source>
</evidence>
<dbReference type="InterPro" id="IPR008271">
    <property type="entry name" value="Ser/Thr_kinase_AS"/>
</dbReference>
<feature type="compositionally biased region" description="Polar residues" evidence="13">
    <location>
        <begin position="379"/>
        <end position="424"/>
    </location>
</feature>
<dbReference type="PROSITE" id="PS50011">
    <property type="entry name" value="PROTEIN_KINASE_DOM"/>
    <property type="match status" value="1"/>
</dbReference>
<name>A0A6A6N3D9_HEVBR</name>
<dbReference type="FunFam" id="1.10.510.10:FF:000349">
    <property type="entry name" value="probable serine/threonine-protein kinase DDB_G0280111"/>
    <property type="match status" value="1"/>
</dbReference>
<evidence type="ECO:0000256" key="11">
    <source>
        <dbReference type="ARBA" id="ARBA00048679"/>
    </source>
</evidence>
<feature type="domain" description="Bulb-type lectin" evidence="15">
    <location>
        <begin position="692"/>
        <end position="818"/>
    </location>
</feature>
<keyword evidence="3" id="KW-0808">Transferase</keyword>
<evidence type="ECO:0000259" key="14">
    <source>
        <dbReference type="PROSITE" id="PS50011"/>
    </source>
</evidence>
<protein>
    <recommendedName>
        <fullName evidence="1">non-specific serine/threonine protein kinase</fullName>
        <ecNumber evidence="1">2.7.11.1</ecNumber>
    </recommendedName>
</protein>
<dbReference type="CDD" id="cd00028">
    <property type="entry name" value="B_lectin"/>
    <property type="match status" value="1"/>
</dbReference>
<evidence type="ECO:0000256" key="4">
    <source>
        <dbReference type="ARBA" id="ARBA00022729"/>
    </source>
</evidence>
<dbReference type="PROSITE" id="PS00108">
    <property type="entry name" value="PROTEIN_KINASE_ST"/>
    <property type="match status" value="1"/>
</dbReference>
<dbReference type="SUPFAM" id="SSF51110">
    <property type="entry name" value="alpha-D-mannose-specific plant lectins"/>
    <property type="match status" value="3"/>
</dbReference>
<proteinExistence type="predicted"/>
<feature type="compositionally biased region" description="Basic and acidic residues" evidence="13">
    <location>
        <begin position="358"/>
        <end position="378"/>
    </location>
</feature>
<evidence type="ECO:0000256" key="7">
    <source>
        <dbReference type="ARBA" id="ARBA00022840"/>
    </source>
</evidence>
<dbReference type="Pfam" id="PF01453">
    <property type="entry name" value="B_lectin"/>
    <property type="match status" value="1"/>
</dbReference>
<feature type="compositionally biased region" description="Polar residues" evidence="13">
    <location>
        <begin position="605"/>
        <end position="622"/>
    </location>
</feature>
<reference evidence="16 17" key="1">
    <citation type="journal article" date="2020" name="Mol. Plant">
        <title>The Chromosome-Based Rubber Tree Genome Provides New Insights into Spurge Genome Evolution and Rubber Biosynthesis.</title>
        <authorList>
            <person name="Liu J."/>
            <person name="Shi C."/>
            <person name="Shi C.C."/>
            <person name="Li W."/>
            <person name="Zhang Q.J."/>
            <person name="Zhang Y."/>
            <person name="Li K."/>
            <person name="Lu H.F."/>
            <person name="Shi C."/>
            <person name="Zhu S.T."/>
            <person name="Xiao Z.Y."/>
            <person name="Nan H."/>
            <person name="Yue Y."/>
            <person name="Zhu X.G."/>
            <person name="Wu Y."/>
            <person name="Hong X.N."/>
            <person name="Fan G.Y."/>
            <person name="Tong Y."/>
            <person name="Zhang D."/>
            <person name="Mao C.L."/>
            <person name="Liu Y.L."/>
            <person name="Hao S.J."/>
            <person name="Liu W.Q."/>
            <person name="Lv M.Q."/>
            <person name="Zhang H.B."/>
            <person name="Liu Y."/>
            <person name="Hu-Tang G.R."/>
            <person name="Wang J.P."/>
            <person name="Wang J.H."/>
            <person name="Sun Y.H."/>
            <person name="Ni S.B."/>
            <person name="Chen W.B."/>
            <person name="Zhang X.C."/>
            <person name="Jiao Y.N."/>
            <person name="Eichler E.E."/>
            <person name="Li G.H."/>
            <person name="Liu X."/>
            <person name="Gao L.Z."/>
        </authorList>
    </citation>
    <scope>NUCLEOTIDE SEQUENCE [LARGE SCALE GENOMIC DNA]</scope>
    <source>
        <strain evidence="17">cv. GT1</strain>
        <tissue evidence="16">Leaf</tissue>
    </source>
</reference>
<evidence type="ECO:0000256" key="13">
    <source>
        <dbReference type="SAM" id="MobiDB-lite"/>
    </source>
</evidence>
<feature type="coiled-coil region" evidence="12">
    <location>
        <begin position="479"/>
        <end position="534"/>
    </location>
</feature>
<keyword evidence="2" id="KW-0723">Serine/threonine-protein kinase</keyword>
<keyword evidence="17" id="KW-1185">Reference proteome</keyword>
<keyword evidence="7" id="KW-0067">ATP-binding</keyword>
<evidence type="ECO:0000313" key="17">
    <source>
        <dbReference type="Proteomes" id="UP000467840"/>
    </source>
</evidence>
<evidence type="ECO:0000256" key="12">
    <source>
        <dbReference type="SAM" id="Coils"/>
    </source>
</evidence>
<dbReference type="EC" id="2.7.11.1" evidence="1"/>
<feature type="domain" description="Bulb-type lectin" evidence="15">
    <location>
        <begin position="849"/>
        <end position="968"/>
    </location>
</feature>
<evidence type="ECO:0000256" key="8">
    <source>
        <dbReference type="ARBA" id="ARBA00023157"/>
    </source>
</evidence>
<dbReference type="PANTHER" id="PTHR22967">
    <property type="entry name" value="SERINE/THREONINE PROTEIN KINASE"/>
    <property type="match status" value="1"/>
</dbReference>
<feature type="region of interest" description="Disordered" evidence="13">
    <location>
        <begin position="605"/>
        <end position="631"/>
    </location>
</feature>
<evidence type="ECO:0000256" key="1">
    <source>
        <dbReference type="ARBA" id="ARBA00012513"/>
    </source>
</evidence>
<dbReference type="SMART" id="SM00220">
    <property type="entry name" value="S_TKc"/>
    <property type="match status" value="1"/>
</dbReference>
<feature type="compositionally biased region" description="Gly residues" evidence="13">
    <location>
        <begin position="341"/>
        <end position="350"/>
    </location>
</feature>
<dbReference type="FunFam" id="2.90.10.10:FF:000013">
    <property type="entry name" value="G-type lectin S-receptor-like serine/threonine-protein kinase LECRK1"/>
    <property type="match status" value="1"/>
</dbReference>
<evidence type="ECO:0000259" key="15">
    <source>
        <dbReference type="PROSITE" id="PS50927"/>
    </source>
</evidence>
<evidence type="ECO:0000313" key="16">
    <source>
        <dbReference type="EMBL" id="KAF2319355.1"/>
    </source>
</evidence>
<dbReference type="EMBL" id="JAAGAX010000003">
    <property type="protein sequence ID" value="KAF2319355.1"/>
    <property type="molecule type" value="Genomic_DNA"/>
</dbReference>
<dbReference type="GO" id="GO:0004674">
    <property type="term" value="F:protein serine/threonine kinase activity"/>
    <property type="evidence" value="ECO:0007669"/>
    <property type="project" value="UniProtKB-KW"/>
</dbReference>
<dbReference type="Gene3D" id="2.90.10.10">
    <property type="entry name" value="Bulb-type lectin domain"/>
    <property type="match status" value="3"/>
</dbReference>
<dbReference type="PROSITE" id="PS50927">
    <property type="entry name" value="BULB_LECTIN"/>
    <property type="match status" value="2"/>
</dbReference>
<dbReference type="Gene3D" id="1.10.510.10">
    <property type="entry name" value="Transferase(Phosphotransferase) domain 1"/>
    <property type="match status" value="1"/>
</dbReference>
<dbReference type="InterPro" id="IPR036426">
    <property type="entry name" value="Bulb-type_lectin_dom_sf"/>
</dbReference>
<dbReference type="CDD" id="cd01098">
    <property type="entry name" value="PAN_AP_plant"/>
    <property type="match status" value="1"/>
</dbReference>
<feature type="region of interest" description="Disordered" evidence="13">
    <location>
        <begin position="301"/>
        <end position="424"/>
    </location>
</feature>
<evidence type="ECO:0000256" key="9">
    <source>
        <dbReference type="ARBA" id="ARBA00023180"/>
    </source>
</evidence>
<evidence type="ECO:0000256" key="10">
    <source>
        <dbReference type="ARBA" id="ARBA00047899"/>
    </source>
</evidence>
<comment type="catalytic activity">
    <reaction evidence="11">
        <text>L-seryl-[protein] + ATP = O-phospho-L-seryl-[protein] + ADP + H(+)</text>
        <dbReference type="Rhea" id="RHEA:17989"/>
        <dbReference type="Rhea" id="RHEA-COMP:9863"/>
        <dbReference type="Rhea" id="RHEA-COMP:11604"/>
        <dbReference type="ChEBI" id="CHEBI:15378"/>
        <dbReference type="ChEBI" id="CHEBI:29999"/>
        <dbReference type="ChEBI" id="CHEBI:30616"/>
        <dbReference type="ChEBI" id="CHEBI:83421"/>
        <dbReference type="ChEBI" id="CHEBI:456216"/>
        <dbReference type="EC" id="2.7.11.1"/>
    </reaction>
</comment>
<organism evidence="16 17">
    <name type="scientific">Hevea brasiliensis</name>
    <name type="common">Para rubber tree</name>
    <name type="synonym">Siphonia brasiliensis</name>
    <dbReference type="NCBI Taxonomy" id="3981"/>
    <lineage>
        <taxon>Eukaryota</taxon>
        <taxon>Viridiplantae</taxon>
        <taxon>Streptophyta</taxon>
        <taxon>Embryophyta</taxon>
        <taxon>Tracheophyta</taxon>
        <taxon>Spermatophyta</taxon>
        <taxon>Magnoliopsida</taxon>
        <taxon>eudicotyledons</taxon>
        <taxon>Gunneridae</taxon>
        <taxon>Pentapetalae</taxon>
        <taxon>rosids</taxon>
        <taxon>fabids</taxon>
        <taxon>Malpighiales</taxon>
        <taxon>Euphorbiaceae</taxon>
        <taxon>Crotonoideae</taxon>
        <taxon>Micrandreae</taxon>
        <taxon>Hevea</taxon>
    </lineage>
</organism>
<dbReference type="Proteomes" id="UP000467840">
    <property type="component" value="Chromosome 10"/>
</dbReference>
<dbReference type="InterPro" id="IPR001480">
    <property type="entry name" value="Bulb-type_lectin_dom"/>
</dbReference>
<dbReference type="PANTHER" id="PTHR22967:SF57">
    <property type="entry name" value="AUXILIN, ISOFORM A-RELATED"/>
    <property type="match status" value="1"/>
</dbReference>
<comment type="caution">
    <text evidence="16">The sequence shown here is derived from an EMBL/GenBank/DDBJ whole genome shotgun (WGS) entry which is preliminary data.</text>
</comment>
<dbReference type="Pfam" id="PF00069">
    <property type="entry name" value="Pkinase"/>
    <property type="match status" value="1"/>
</dbReference>
<keyword evidence="4" id="KW-0732">Signal</keyword>
<dbReference type="GO" id="GO:0005524">
    <property type="term" value="F:ATP binding"/>
    <property type="evidence" value="ECO:0007669"/>
    <property type="project" value="UniProtKB-KW"/>
</dbReference>
<feature type="domain" description="Protein kinase" evidence="14">
    <location>
        <begin position="27"/>
        <end position="297"/>
    </location>
</feature>
<dbReference type="InterPro" id="IPR011009">
    <property type="entry name" value="Kinase-like_dom_sf"/>
</dbReference>
<sequence length="1321" mass="147571">MWRFKPFAQKESAGLEGRYIDVGNIKIQVRNAIAEGGFSCVYLARDAVHASKQYALKHMICNDEESLDLALKEVNVMKSLKGHPNIVTLYSHAILDMGRTKEALLVMEFCEKSLVSVLESRGSGYFEEKHVLSIFRDACNAVFAMHSQSPPIAHRDLKAENLLLGPDGLWKLCDFGSTSTNHKRFEKPEEMGIEEDNIRKYTTPAYRAPEMWDLLRRDLISEKVDIWALGCLLFRICYFKNAFDGESKLQILNGNYRIPDLPKYSTPVKDLIRDMLQASPDDRPDITQAWFRVNEQLPVNLQKSLPDGSPEMQPTGVHEGSKLANRSHPMPRRSPPPPPSSGGGGGGGQLGAFWSSQHAKDSFSVEDNSRPKFDEEPSHNTSRQDTCGMENQTLSKNSSPAKDENAQTYATRRSVHGKSQISEDGTSKDFEIKFFQKELDHGMERLKASKNDSTSLFQDEAFNNFVAEFDSNKLNSKDSNSKSVKEEELEAEIERLREQLKQANFEKVEMTSKYEKLSSICRSQRQEIQELKQAMATRTPSPNKHHASPKVQSSTTPSEENLTGVPQIQSPSHGKHLQRIPSHISSLFQRPTVLNLLGHEMQTRKFSTQISGPSNEGNSSQHFGGEKTVGSRPATQPLGGLVSSSCYLRSYSGTLLSEPWYLYFAVMLQRDKYMKLYGALANGSTGQCAQTTKNITLGSSLLASYDDSSSWKSPSGDFAFGFRRLENQSSFLLAIWYDKIPEKTVVWTANGQNPVLKGSIVELTKDGQFKLNNPQGHVIWKADMNSTEVAYAGCLIQVSLRNFVSFPSDLNMISMRNLSSNHFEQVLFKFITAQNILSLLFLLEAQNANIILGSSLVASEDASWKSPSGDFAFGFSRINNQDLFLLAIWYDKIPERTLVWYANGDDPAPKGSKLQLSNNGNFTLTGPQGQEIWNPKSSTDGVAYAAMLDDGNFVLAGRDSNYLWESFKNPTDTILPTQVLELGGKLSSRQTETNYSKGRFQLFMKTDGNLVLRPIGLPTDFPYPAYYKSNTDGADEMNSGYRMVFNESGDLNVFVRNGSVVNLTKSRTKSTGDYFYRATLEADGIFALYAHPRTQTNGSWGQTWYAIWSVPNDICSDMDTGIATDLGGGPCGYNSYCKLDEKRRPFCECLPGFSLSDPNNKLNGCKQNRIPNCQQDNTKPEDLYVMQELPNAYWPVSANYEQLQGLNEDDCRRLCLSDCNCMVAVIKEGTCWKKKLPLSKGRLDYNTYGKALIKVSKSDAPSDEPSVGNSNLEKKDRTTLILVGAVFLGSMPPSLRQMRLINVGNASQLENSPLAKESLRI</sequence>
<dbReference type="SMART" id="SM00108">
    <property type="entry name" value="B_lectin"/>
    <property type="match status" value="2"/>
</dbReference>
<evidence type="ECO:0000256" key="5">
    <source>
        <dbReference type="ARBA" id="ARBA00022741"/>
    </source>
</evidence>
<accession>A0A6A6N3D9</accession>
<dbReference type="SUPFAM" id="SSF56112">
    <property type="entry name" value="Protein kinase-like (PK-like)"/>
    <property type="match status" value="1"/>
</dbReference>